<keyword evidence="1 3" id="KW-0808">Transferase</keyword>
<dbReference type="AlphaFoldDB" id="A0A4Y7T7J5"/>
<dbReference type="EC" id="2.3.2.8" evidence="1"/>
<dbReference type="InterPro" id="IPR017137">
    <property type="entry name" value="Arg-tRNA-P_Trfase_1_euk"/>
</dbReference>
<protein>
    <recommendedName>
        <fullName evidence="1">Arginyl-tRNA--protein transferase 1</fullName>
        <shortName evidence="1">Arginyltransferase 1</shortName>
        <shortName evidence="1">R-transferase 1</shortName>
        <ecNumber evidence="1">2.3.2.8</ecNumber>
    </recommendedName>
    <alternativeName>
        <fullName evidence="1">Arginine-tRNA--protein transferase 1</fullName>
    </alternativeName>
</protein>
<dbReference type="Proteomes" id="UP000298030">
    <property type="component" value="Unassembled WGS sequence"/>
</dbReference>
<dbReference type="InterPro" id="IPR030700">
    <property type="entry name" value="N-end_Aminoacyl_Trfase"/>
</dbReference>
<evidence type="ECO:0000259" key="2">
    <source>
        <dbReference type="Pfam" id="PF04377"/>
    </source>
</evidence>
<dbReference type="GO" id="GO:0005737">
    <property type="term" value="C:cytoplasm"/>
    <property type="evidence" value="ECO:0007669"/>
    <property type="project" value="TreeGrafter"/>
</dbReference>
<comment type="function">
    <text evidence="1">Involved in the post-translational conjugation of arginine to the N-terminal aspartate or glutamate of a protein. This arginylation is required for degradation of the protein via the ubiquitin pathway.</text>
</comment>
<gene>
    <name evidence="3" type="ORF">FA13DRAFT_1631005</name>
</gene>
<comment type="similarity">
    <text evidence="1">Belongs to the R-transferase family.</text>
</comment>
<organism evidence="3 4">
    <name type="scientific">Coprinellus micaceus</name>
    <name type="common">Glistening ink-cap mushroom</name>
    <name type="synonym">Coprinus micaceus</name>
    <dbReference type="NCBI Taxonomy" id="71717"/>
    <lineage>
        <taxon>Eukaryota</taxon>
        <taxon>Fungi</taxon>
        <taxon>Dikarya</taxon>
        <taxon>Basidiomycota</taxon>
        <taxon>Agaricomycotina</taxon>
        <taxon>Agaricomycetes</taxon>
        <taxon>Agaricomycetidae</taxon>
        <taxon>Agaricales</taxon>
        <taxon>Agaricineae</taxon>
        <taxon>Psathyrellaceae</taxon>
        <taxon>Coprinellus</taxon>
    </lineage>
</organism>
<dbReference type="STRING" id="71717.A0A4Y7T7J5"/>
<reference evidence="3 4" key="1">
    <citation type="journal article" date="2019" name="Nat. Ecol. Evol.">
        <title>Megaphylogeny resolves global patterns of mushroom evolution.</title>
        <authorList>
            <person name="Varga T."/>
            <person name="Krizsan K."/>
            <person name="Foldi C."/>
            <person name="Dima B."/>
            <person name="Sanchez-Garcia M."/>
            <person name="Sanchez-Ramirez S."/>
            <person name="Szollosi G.J."/>
            <person name="Szarkandi J.G."/>
            <person name="Papp V."/>
            <person name="Albert L."/>
            <person name="Andreopoulos W."/>
            <person name="Angelini C."/>
            <person name="Antonin V."/>
            <person name="Barry K.W."/>
            <person name="Bougher N.L."/>
            <person name="Buchanan P."/>
            <person name="Buyck B."/>
            <person name="Bense V."/>
            <person name="Catcheside P."/>
            <person name="Chovatia M."/>
            <person name="Cooper J."/>
            <person name="Damon W."/>
            <person name="Desjardin D."/>
            <person name="Finy P."/>
            <person name="Geml J."/>
            <person name="Haridas S."/>
            <person name="Hughes K."/>
            <person name="Justo A."/>
            <person name="Karasinski D."/>
            <person name="Kautmanova I."/>
            <person name="Kiss B."/>
            <person name="Kocsube S."/>
            <person name="Kotiranta H."/>
            <person name="LaButti K.M."/>
            <person name="Lechner B.E."/>
            <person name="Liimatainen K."/>
            <person name="Lipzen A."/>
            <person name="Lukacs Z."/>
            <person name="Mihaltcheva S."/>
            <person name="Morgado L.N."/>
            <person name="Niskanen T."/>
            <person name="Noordeloos M.E."/>
            <person name="Ohm R.A."/>
            <person name="Ortiz-Santana B."/>
            <person name="Ovrebo C."/>
            <person name="Racz N."/>
            <person name="Riley R."/>
            <person name="Savchenko A."/>
            <person name="Shiryaev A."/>
            <person name="Soop K."/>
            <person name="Spirin V."/>
            <person name="Szebenyi C."/>
            <person name="Tomsovsky M."/>
            <person name="Tulloss R.E."/>
            <person name="Uehling J."/>
            <person name="Grigoriev I.V."/>
            <person name="Vagvolgyi C."/>
            <person name="Papp T."/>
            <person name="Martin F.M."/>
            <person name="Miettinen O."/>
            <person name="Hibbett D.S."/>
            <person name="Nagy L.G."/>
        </authorList>
    </citation>
    <scope>NUCLEOTIDE SEQUENCE [LARGE SCALE GENOMIC DNA]</scope>
    <source>
        <strain evidence="3 4">FP101781</strain>
    </source>
</reference>
<accession>A0A4Y7T7J5</accession>
<dbReference type="Pfam" id="PF04377">
    <property type="entry name" value="ATE_C"/>
    <property type="match status" value="1"/>
</dbReference>
<name>A0A4Y7T7J5_COPMI</name>
<keyword evidence="4" id="KW-1185">Reference proteome</keyword>
<evidence type="ECO:0000313" key="4">
    <source>
        <dbReference type="Proteomes" id="UP000298030"/>
    </source>
</evidence>
<feature type="domain" description="N-end rule aminoacyl transferase C-terminal" evidence="2">
    <location>
        <begin position="141"/>
        <end position="284"/>
    </location>
</feature>
<dbReference type="InterPro" id="IPR007472">
    <property type="entry name" value="N-end_Aminoacyl_Trfase_C"/>
</dbReference>
<evidence type="ECO:0000256" key="1">
    <source>
        <dbReference type="PIRNR" id="PIRNR037207"/>
    </source>
</evidence>
<dbReference type="GO" id="GO:0004057">
    <property type="term" value="F:arginyl-tRNA--protein transferase activity"/>
    <property type="evidence" value="ECO:0007669"/>
    <property type="project" value="UniProtKB-EC"/>
</dbReference>
<keyword evidence="1" id="KW-0012">Acyltransferase</keyword>
<evidence type="ECO:0000313" key="3">
    <source>
        <dbReference type="EMBL" id="TEB30156.1"/>
    </source>
</evidence>
<comment type="caution">
    <text evidence="3">The sequence shown here is derived from an EMBL/GenBank/DDBJ whole genome shotgun (WGS) entry which is preliminary data.</text>
</comment>
<comment type="catalytic activity">
    <reaction evidence="1">
        <text>an N-terminal L-alpha-aminoacyl-[protein] + L-arginyl-tRNA(Arg) = an N-terminal L-arginyl-L-aminoacyl-[protein] + tRNA(Arg) + H(+)</text>
        <dbReference type="Rhea" id="RHEA:10208"/>
        <dbReference type="Rhea" id="RHEA-COMP:9658"/>
        <dbReference type="Rhea" id="RHEA-COMP:9673"/>
        <dbReference type="Rhea" id="RHEA-COMP:10636"/>
        <dbReference type="Rhea" id="RHEA-COMP:10638"/>
        <dbReference type="ChEBI" id="CHEBI:15378"/>
        <dbReference type="ChEBI" id="CHEBI:78442"/>
        <dbReference type="ChEBI" id="CHEBI:78513"/>
        <dbReference type="ChEBI" id="CHEBI:78597"/>
        <dbReference type="ChEBI" id="CHEBI:83562"/>
        <dbReference type="EC" id="2.3.2.8"/>
    </reaction>
</comment>
<dbReference type="EMBL" id="QPFP01000024">
    <property type="protein sequence ID" value="TEB30156.1"/>
    <property type="molecule type" value="Genomic_DNA"/>
</dbReference>
<sequence>MSTRSFAIPIAKEEPSTCGYCSPPGQRSEDAKNYKVAGLLAMHLSCEVGTGIGHQRATCTKGYHDVLSPHRWTRQWNRHILQGEGDMDAASAAPKKQKGRDNQPFNLIESLHSAEEGFLQETRSPPHKLQVTLEPSTYTAEKFQLYRKYQRDVHKEDEKSVSGFKRFLVESPLVEEPIAYATDSPPDHLPKMYGSYHQLYRVDGKLVAMAVLDILPNCVSSVYFMYDVLWDHYSLGKLSALREVSLAKEIHDAGVPNMKFLYLGYYVYSCRKMRYKGEYSPSFLADPETYAWYPLETCIPLLEKNRYACFSDPSHCIEDEALELPDSPEPDLNDLEDICVIVNQPNGERVAVPIPWTNAFDNKKTKEDICAVIEGLGLALAGRIFWMGSF</sequence>
<proteinExistence type="inferred from homology"/>
<dbReference type="OrthoDB" id="74183at2759"/>
<dbReference type="PANTHER" id="PTHR21367:SF1">
    <property type="entry name" value="ARGINYL-TRNA--PROTEIN TRANSFERASE 1"/>
    <property type="match status" value="1"/>
</dbReference>
<dbReference type="PIRSF" id="PIRSF037207">
    <property type="entry name" value="ATE1_euk"/>
    <property type="match status" value="1"/>
</dbReference>
<dbReference type="PANTHER" id="PTHR21367">
    <property type="entry name" value="ARGININE-TRNA-PROTEIN TRANSFERASE 1"/>
    <property type="match status" value="1"/>
</dbReference>
<keyword evidence="1" id="KW-0833">Ubl conjugation pathway</keyword>